<accession>A0ABV1SLX2</accession>
<comment type="caution">
    <text evidence="1">The sequence shown here is derived from an EMBL/GenBank/DDBJ whole genome shotgun (WGS) entry which is preliminary data.</text>
</comment>
<name>A0ABV1SLX2_9RHOB</name>
<sequence>MAKPTYTPPPNEAPILGDPSFAAKAQGFLGWFPVMGDYMQGMGDWIETMIGDVPSDNIAAFAHLEGAANKLPYFTGAGAMAMADLTADGRSLIGQSGTLKASGGLLTGTGVTQSKYDNTVGRLLKAGDNGILGAVVNAATLGISSLDDAPVGSLINCYPIATNLPGSSTIGVVDTMAIDNGNIYQEFTPIYPTSALKQRYFRHRMFAVWTDWTPMYPEYGSNSNGDYVRLQDGTQICEARISVATDVWGTSVGSLYEPSNGTIWTYPAVFSSVPRAFSGAVEIGGAVPAGVSFSGLSSTSVNFRPWCTVNSAAGANKYVYLTAIGRWK</sequence>
<evidence type="ECO:0000313" key="1">
    <source>
        <dbReference type="EMBL" id="MER5173907.1"/>
    </source>
</evidence>
<gene>
    <name evidence="1" type="ORF">VSX56_19310</name>
</gene>
<dbReference type="RefSeq" id="WP_350939204.1">
    <property type="nucleotide sequence ID" value="NZ_JAYWLC010000036.1"/>
</dbReference>
<reference evidence="1 2" key="1">
    <citation type="submission" date="2024-01" db="EMBL/GenBank/DDBJ databases">
        <authorList>
            <person name="Deng Y."/>
            <person name="Su J."/>
        </authorList>
    </citation>
    <scope>NUCLEOTIDE SEQUENCE [LARGE SCALE GENOMIC DNA]</scope>
    <source>
        <strain evidence="1 2">CPCC 100088</strain>
    </source>
</reference>
<evidence type="ECO:0000313" key="2">
    <source>
        <dbReference type="Proteomes" id="UP001438953"/>
    </source>
</evidence>
<protein>
    <recommendedName>
        <fullName evidence="3">Phage tail protein</fullName>
    </recommendedName>
</protein>
<organism evidence="1 2">
    <name type="scientific">Thioclava kandeliae</name>
    <dbReference type="NCBI Taxonomy" id="3070818"/>
    <lineage>
        <taxon>Bacteria</taxon>
        <taxon>Pseudomonadati</taxon>
        <taxon>Pseudomonadota</taxon>
        <taxon>Alphaproteobacteria</taxon>
        <taxon>Rhodobacterales</taxon>
        <taxon>Paracoccaceae</taxon>
        <taxon>Thioclava</taxon>
    </lineage>
</organism>
<keyword evidence="2" id="KW-1185">Reference proteome</keyword>
<proteinExistence type="predicted"/>
<reference evidence="1 2" key="2">
    <citation type="submission" date="2024-06" db="EMBL/GenBank/DDBJ databases">
        <title>Thioclava kandeliae sp. nov. from a rhizosphere soil sample of Kandelia candel in a mangrove.</title>
        <authorList>
            <person name="Mu T."/>
        </authorList>
    </citation>
    <scope>NUCLEOTIDE SEQUENCE [LARGE SCALE GENOMIC DNA]</scope>
    <source>
        <strain evidence="1 2">CPCC 100088</strain>
    </source>
</reference>
<evidence type="ECO:0008006" key="3">
    <source>
        <dbReference type="Google" id="ProtNLM"/>
    </source>
</evidence>
<dbReference type="Proteomes" id="UP001438953">
    <property type="component" value="Unassembled WGS sequence"/>
</dbReference>
<dbReference type="EMBL" id="JAYWLC010000036">
    <property type="protein sequence ID" value="MER5173907.1"/>
    <property type="molecule type" value="Genomic_DNA"/>
</dbReference>